<organism evidence="1 2">
    <name type="scientific">Scortum barcoo</name>
    <name type="common">barcoo grunter</name>
    <dbReference type="NCBI Taxonomy" id="214431"/>
    <lineage>
        <taxon>Eukaryota</taxon>
        <taxon>Metazoa</taxon>
        <taxon>Chordata</taxon>
        <taxon>Craniata</taxon>
        <taxon>Vertebrata</taxon>
        <taxon>Euteleostomi</taxon>
        <taxon>Actinopterygii</taxon>
        <taxon>Neopterygii</taxon>
        <taxon>Teleostei</taxon>
        <taxon>Neoteleostei</taxon>
        <taxon>Acanthomorphata</taxon>
        <taxon>Eupercaria</taxon>
        <taxon>Centrarchiformes</taxon>
        <taxon>Terapontoidei</taxon>
        <taxon>Terapontidae</taxon>
        <taxon>Scortum</taxon>
    </lineage>
</organism>
<proteinExistence type="predicted"/>
<protein>
    <submittedName>
        <fullName evidence="1">Uncharacterized protein</fullName>
    </submittedName>
</protein>
<accession>A0ACB8WAN3</accession>
<gene>
    <name evidence="1" type="ORF">L3Q82_011124</name>
</gene>
<keyword evidence="2" id="KW-1185">Reference proteome</keyword>
<dbReference type="EMBL" id="CM041543">
    <property type="protein sequence ID" value="KAI3364327.1"/>
    <property type="molecule type" value="Genomic_DNA"/>
</dbReference>
<name>A0ACB8WAN3_9TELE</name>
<dbReference type="Proteomes" id="UP000831701">
    <property type="component" value="Chromosome 13"/>
</dbReference>
<evidence type="ECO:0000313" key="1">
    <source>
        <dbReference type="EMBL" id="KAI3364327.1"/>
    </source>
</evidence>
<evidence type="ECO:0000313" key="2">
    <source>
        <dbReference type="Proteomes" id="UP000831701"/>
    </source>
</evidence>
<comment type="caution">
    <text evidence="1">The sequence shown here is derived from an EMBL/GenBank/DDBJ whole genome shotgun (WGS) entry which is preliminary data.</text>
</comment>
<sequence>MMFTAFNTECDSSSRCSTASPSVDNLGYYPSPAGSYSSMGSPQSQDFTDLTASSASFIPTVTAISTSPDLQWMVQPLISSVAPSHRAHPYSSSPSPAYSRPGMRSAASKTSSPAKRGRMEQTTPEEEEKKRIRRERNKQAAAKCRNRRRELTDTLQAETDQLEDEKSNLQNDIANLLKEKERLEFILAAHQPICKIPSELDTDFSVVSISPAHPCLSTEPQTTIPEASAVTSSQPTFTSTSNSIFSSSSSSILSTAAVSNSVVKMTDLDSSVLEESLDLLAKTEMETARSVPEVDLSSSLYTTQDWEPLHASANTGDFEPLCTPVVTCTPACTTFTSSYVFTFPEAETFPTCGVAHRRGSSSNDQSSDSLSSPTLLAL</sequence>
<reference evidence="1" key="1">
    <citation type="submission" date="2022-04" db="EMBL/GenBank/DDBJ databases">
        <title>Jade perch genome.</title>
        <authorList>
            <person name="Chao B."/>
        </authorList>
    </citation>
    <scope>NUCLEOTIDE SEQUENCE</scope>
    <source>
        <strain evidence="1">CB-2022</strain>
    </source>
</reference>